<gene>
    <name evidence="2" type="ORF">CVV64_16335</name>
</gene>
<dbReference type="SMART" id="SM00882">
    <property type="entry name" value="CoA_trans"/>
    <property type="match status" value="1"/>
</dbReference>
<dbReference type="Gene3D" id="3.40.1080.10">
    <property type="entry name" value="Glutaconate Coenzyme A-transferase"/>
    <property type="match status" value="1"/>
</dbReference>
<dbReference type="Pfam" id="PF01144">
    <property type="entry name" value="CoA_trans"/>
    <property type="match status" value="1"/>
</dbReference>
<comment type="caution">
    <text evidence="2">The sequence shown here is derived from an EMBL/GenBank/DDBJ whole genome shotgun (WGS) entry which is preliminary data.</text>
</comment>
<proteinExistence type="predicted"/>
<protein>
    <submittedName>
        <fullName evidence="2">CoA transferase subunit A</fullName>
    </submittedName>
</protein>
<dbReference type="EMBL" id="PGXC01000028">
    <property type="protein sequence ID" value="PKK88991.1"/>
    <property type="molecule type" value="Genomic_DNA"/>
</dbReference>
<evidence type="ECO:0000313" key="3">
    <source>
        <dbReference type="Proteomes" id="UP000233256"/>
    </source>
</evidence>
<evidence type="ECO:0000256" key="1">
    <source>
        <dbReference type="ARBA" id="ARBA00022679"/>
    </source>
</evidence>
<dbReference type="InterPro" id="IPR037171">
    <property type="entry name" value="NagB/RpiA_transferase-like"/>
</dbReference>
<keyword evidence="1 2" id="KW-0808">Transferase</keyword>
<dbReference type="PANTHER" id="PTHR13707">
    <property type="entry name" value="KETOACID-COENZYME A TRANSFERASE"/>
    <property type="match status" value="1"/>
</dbReference>
<organism evidence="2 3">
    <name type="scientific">Candidatus Wallbacteria bacterium HGW-Wallbacteria-1</name>
    <dbReference type="NCBI Taxonomy" id="2013854"/>
    <lineage>
        <taxon>Bacteria</taxon>
        <taxon>Candidatus Walliibacteriota</taxon>
    </lineage>
</organism>
<dbReference type="GO" id="GO:0008410">
    <property type="term" value="F:CoA-transferase activity"/>
    <property type="evidence" value="ECO:0007669"/>
    <property type="project" value="InterPro"/>
</dbReference>
<dbReference type="AlphaFoldDB" id="A0A2N1PKY3"/>
<dbReference type="Gene3D" id="3.30.30.40">
    <property type="match status" value="1"/>
</dbReference>
<sequence>MSEKELKQGIGEIFTDVDPDAMRNEFRKKNKRLVSKITTVSEAIEKHVHDGDYLAIGGFGGVRIPTALIHEVLRQGRKNLGFAGHVATHDCQLLCAGKCFDRCDAAYIVGLEARGLSPNARAVFQSGQIKVTEWSNGALSWRFKAAAMGLSFLPCRSILGTDTFNYSAAREMKCPFTGKTYAAVPALYPDVAFIHVSRADIYGNCQIDGIVVADDDIAKAAKRVIVTTEKLVENSEIRREPNRTIIPYWLVDAVIEVPFGSYPGNMPGEYFSDEEHINEWLKIEKDPEGFSQFLEKNIYSCRNFSEYLEKNGGIEKLRTLRQQEHLLK</sequence>
<dbReference type="InterPro" id="IPR004165">
    <property type="entry name" value="CoA_trans_fam_I"/>
</dbReference>
<reference evidence="2 3" key="1">
    <citation type="journal article" date="2017" name="ISME J.">
        <title>Potential for microbial H2 and metal transformations associated with novel bacteria and archaea in deep terrestrial subsurface sediments.</title>
        <authorList>
            <person name="Hernsdorf A.W."/>
            <person name="Amano Y."/>
            <person name="Miyakawa K."/>
            <person name="Ise K."/>
            <person name="Suzuki Y."/>
            <person name="Anantharaman K."/>
            <person name="Probst A."/>
            <person name="Burstein D."/>
            <person name="Thomas B.C."/>
            <person name="Banfield J.F."/>
        </authorList>
    </citation>
    <scope>NUCLEOTIDE SEQUENCE [LARGE SCALE GENOMIC DNA]</scope>
    <source>
        <strain evidence="2">HGW-Wallbacteria-1</strain>
    </source>
</reference>
<evidence type="ECO:0000313" key="2">
    <source>
        <dbReference type="EMBL" id="PKK88991.1"/>
    </source>
</evidence>
<dbReference type="PANTHER" id="PTHR13707:SF60">
    <property type="entry name" value="ACETATE COA-TRANSFERASE SUBUNIT ALPHA"/>
    <property type="match status" value="1"/>
</dbReference>
<accession>A0A2N1PKY3</accession>
<dbReference type="SUPFAM" id="SSF100950">
    <property type="entry name" value="NagB/RpiA/CoA transferase-like"/>
    <property type="match status" value="1"/>
</dbReference>
<name>A0A2N1PKY3_9BACT</name>
<dbReference type="Proteomes" id="UP000233256">
    <property type="component" value="Unassembled WGS sequence"/>
</dbReference>